<sequence length="216" mass="24622">MACESAKEAWDKLKEEFEGSNRVKSVRGLTLKREFELLKMKDSDSVEEYCSKLMEIVNQIRILGENFPDQKVVEKILVSLPDKQKQNQSGQSSQRVNFADDYQVGKSEEEVFMASHTSHVDGCNWYVDSACTRHMAIDENLFVTLDRSDRTKVKLGNGALVQAQGRGSVKFPCDEGMKLIHDVLYVPNLTQNLLSVAQLLHKNYSLNFKDKKMCHL</sequence>
<gene>
    <name evidence="2" type="primary">LOC142167144</name>
</gene>
<evidence type="ECO:0000313" key="1">
    <source>
        <dbReference type="Proteomes" id="UP000790787"/>
    </source>
</evidence>
<dbReference type="RefSeq" id="XP_075083403.1">
    <property type="nucleotide sequence ID" value="XM_075227302.1"/>
</dbReference>
<protein>
    <submittedName>
        <fullName evidence="2">Uncharacterized protein LOC142167144</fullName>
    </submittedName>
</protein>
<proteinExistence type="predicted"/>
<keyword evidence="1" id="KW-1185">Reference proteome</keyword>
<name>A0AC58SEJ4_TOBAC</name>
<accession>A0AC58SEJ4</accession>
<evidence type="ECO:0000313" key="2">
    <source>
        <dbReference type="RefSeq" id="XP_075083403.1"/>
    </source>
</evidence>
<organism evidence="1 2">
    <name type="scientific">Nicotiana tabacum</name>
    <name type="common">Common tobacco</name>
    <dbReference type="NCBI Taxonomy" id="4097"/>
    <lineage>
        <taxon>Eukaryota</taxon>
        <taxon>Viridiplantae</taxon>
        <taxon>Streptophyta</taxon>
        <taxon>Embryophyta</taxon>
        <taxon>Tracheophyta</taxon>
        <taxon>Spermatophyta</taxon>
        <taxon>Magnoliopsida</taxon>
        <taxon>eudicotyledons</taxon>
        <taxon>Gunneridae</taxon>
        <taxon>Pentapetalae</taxon>
        <taxon>asterids</taxon>
        <taxon>lamiids</taxon>
        <taxon>Solanales</taxon>
        <taxon>Solanaceae</taxon>
        <taxon>Nicotianoideae</taxon>
        <taxon>Nicotianeae</taxon>
        <taxon>Nicotiana</taxon>
    </lineage>
</organism>
<reference evidence="2" key="2">
    <citation type="submission" date="2025-08" db="UniProtKB">
        <authorList>
            <consortium name="RefSeq"/>
        </authorList>
    </citation>
    <scope>IDENTIFICATION</scope>
    <source>
        <tissue evidence="2">Leaf</tissue>
    </source>
</reference>
<dbReference type="Proteomes" id="UP000790787">
    <property type="component" value="Chromosome 12"/>
</dbReference>
<reference evidence="1" key="1">
    <citation type="journal article" date="2014" name="Nat. Commun.">
        <title>The tobacco genome sequence and its comparison with those of tomato and potato.</title>
        <authorList>
            <person name="Sierro N."/>
            <person name="Battey J.N."/>
            <person name="Ouadi S."/>
            <person name="Bakaher N."/>
            <person name="Bovet L."/>
            <person name="Willig A."/>
            <person name="Goepfert S."/>
            <person name="Peitsch M.C."/>
            <person name="Ivanov N.V."/>
        </authorList>
    </citation>
    <scope>NUCLEOTIDE SEQUENCE [LARGE SCALE GENOMIC DNA]</scope>
</reference>